<dbReference type="PANTHER" id="PTHR33124:SF105">
    <property type="entry name" value="OS01G0630300 PROTEIN"/>
    <property type="match status" value="1"/>
</dbReference>
<dbReference type="PANTHER" id="PTHR33124">
    <property type="entry name" value="TRANSCRIPTION FACTOR IBH1-LIKE 1"/>
    <property type="match status" value="1"/>
</dbReference>
<dbReference type="EMBL" id="KZ502052">
    <property type="protein sequence ID" value="PKU84218.1"/>
    <property type="molecule type" value="Genomic_DNA"/>
</dbReference>
<sequence length="125" mass="14745">MENKSNRVHYCLNKVEGRRMRMLLKTTMMPSYEDRQRSLPVHFHLLSNPLRKDTIDDTVDKEAVEEIDKRVRALKKLVPGTEEMDIKELFEETVVYIAALERKVDAMRGLTSFLDGLEMRSKRDF</sequence>
<evidence type="ECO:0000256" key="2">
    <source>
        <dbReference type="ARBA" id="ARBA00023163"/>
    </source>
</evidence>
<name>A0A2I0X8H3_9ASPA</name>
<accession>A0A2I0X8H3</accession>
<protein>
    <submittedName>
        <fullName evidence="3">Transcription factor bHLH150</fullName>
    </submittedName>
</protein>
<keyword evidence="4" id="KW-1185">Reference proteome</keyword>
<dbReference type="InterPro" id="IPR044660">
    <property type="entry name" value="IBH1-like"/>
</dbReference>
<keyword evidence="1" id="KW-0805">Transcription regulation</keyword>
<proteinExistence type="predicted"/>
<evidence type="ECO:0000313" key="3">
    <source>
        <dbReference type="EMBL" id="PKU84218.1"/>
    </source>
</evidence>
<dbReference type="Proteomes" id="UP000233837">
    <property type="component" value="Unassembled WGS sequence"/>
</dbReference>
<keyword evidence="2" id="KW-0804">Transcription</keyword>
<dbReference type="GO" id="GO:0006355">
    <property type="term" value="P:regulation of DNA-templated transcription"/>
    <property type="evidence" value="ECO:0007669"/>
    <property type="project" value="InterPro"/>
</dbReference>
<dbReference type="OrthoDB" id="1363133at2759"/>
<reference evidence="3 4" key="2">
    <citation type="journal article" date="2017" name="Nature">
        <title>The Apostasia genome and the evolution of orchids.</title>
        <authorList>
            <person name="Zhang G.Q."/>
            <person name="Liu K.W."/>
            <person name="Li Z."/>
            <person name="Lohaus R."/>
            <person name="Hsiao Y.Y."/>
            <person name="Niu S.C."/>
            <person name="Wang J.Y."/>
            <person name="Lin Y.C."/>
            <person name="Xu Q."/>
            <person name="Chen L.J."/>
            <person name="Yoshida K."/>
            <person name="Fujiwara S."/>
            <person name="Wang Z.W."/>
            <person name="Zhang Y.Q."/>
            <person name="Mitsuda N."/>
            <person name="Wang M."/>
            <person name="Liu G.H."/>
            <person name="Pecoraro L."/>
            <person name="Huang H.X."/>
            <person name="Xiao X.J."/>
            <person name="Lin M."/>
            <person name="Wu X.Y."/>
            <person name="Wu W.L."/>
            <person name="Chen Y.Y."/>
            <person name="Chang S.B."/>
            <person name="Sakamoto S."/>
            <person name="Ohme-Takagi M."/>
            <person name="Yagi M."/>
            <person name="Zeng S.J."/>
            <person name="Shen C.Y."/>
            <person name="Yeh C.M."/>
            <person name="Luo Y.B."/>
            <person name="Tsai W.C."/>
            <person name="Van de Peer Y."/>
            <person name="Liu Z.J."/>
        </authorList>
    </citation>
    <scope>NUCLEOTIDE SEQUENCE [LARGE SCALE GENOMIC DNA]</scope>
    <source>
        <tissue evidence="3">The whole plant</tissue>
    </source>
</reference>
<evidence type="ECO:0000313" key="4">
    <source>
        <dbReference type="Proteomes" id="UP000233837"/>
    </source>
</evidence>
<reference evidence="3 4" key="1">
    <citation type="journal article" date="2016" name="Sci. Rep.">
        <title>The Dendrobium catenatum Lindl. genome sequence provides insights into polysaccharide synthase, floral development and adaptive evolution.</title>
        <authorList>
            <person name="Zhang G.Q."/>
            <person name="Xu Q."/>
            <person name="Bian C."/>
            <person name="Tsai W.C."/>
            <person name="Yeh C.M."/>
            <person name="Liu K.W."/>
            <person name="Yoshida K."/>
            <person name="Zhang L.S."/>
            <person name="Chang S.B."/>
            <person name="Chen F."/>
            <person name="Shi Y."/>
            <person name="Su Y.Y."/>
            <person name="Zhang Y.Q."/>
            <person name="Chen L.J."/>
            <person name="Yin Y."/>
            <person name="Lin M."/>
            <person name="Huang H."/>
            <person name="Deng H."/>
            <person name="Wang Z.W."/>
            <person name="Zhu S.L."/>
            <person name="Zhao X."/>
            <person name="Deng C."/>
            <person name="Niu S.C."/>
            <person name="Huang J."/>
            <person name="Wang M."/>
            <person name="Liu G.H."/>
            <person name="Yang H.J."/>
            <person name="Xiao X.J."/>
            <person name="Hsiao Y.Y."/>
            <person name="Wu W.L."/>
            <person name="Chen Y.Y."/>
            <person name="Mitsuda N."/>
            <person name="Ohme-Takagi M."/>
            <person name="Luo Y.B."/>
            <person name="Van de Peer Y."/>
            <person name="Liu Z.J."/>
        </authorList>
    </citation>
    <scope>NUCLEOTIDE SEQUENCE [LARGE SCALE GENOMIC DNA]</scope>
    <source>
        <tissue evidence="3">The whole plant</tissue>
    </source>
</reference>
<organism evidence="3 4">
    <name type="scientific">Dendrobium catenatum</name>
    <dbReference type="NCBI Taxonomy" id="906689"/>
    <lineage>
        <taxon>Eukaryota</taxon>
        <taxon>Viridiplantae</taxon>
        <taxon>Streptophyta</taxon>
        <taxon>Embryophyta</taxon>
        <taxon>Tracheophyta</taxon>
        <taxon>Spermatophyta</taxon>
        <taxon>Magnoliopsida</taxon>
        <taxon>Liliopsida</taxon>
        <taxon>Asparagales</taxon>
        <taxon>Orchidaceae</taxon>
        <taxon>Epidendroideae</taxon>
        <taxon>Malaxideae</taxon>
        <taxon>Dendrobiinae</taxon>
        <taxon>Dendrobium</taxon>
    </lineage>
</organism>
<evidence type="ECO:0000256" key="1">
    <source>
        <dbReference type="ARBA" id="ARBA00023015"/>
    </source>
</evidence>
<gene>
    <name evidence="3" type="primary">BHLH150</name>
    <name evidence="3" type="ORF">MA16_Dca002730</name>
</gene>
<dbReference type="AlphaFoldDB" id="A0A2I0X8H3"/>